<keyword evidence="2" id="KW-0808">Transferase</keyword>
<feature type="compositionally biased region" description="Basic and acidic residues" evidence="3">
    <location>
        <begin position="51"/>
        <end position="67"/>
    </location>
</feature>
<dbReference type="EMBL" id="CAEKDK010000002">
    <property type="protein sequence ID" value="CAB4270365.1"/>
    <property type="molecule type" value="Genomic_DNA"/>
</dbReference>
<evidence type="ECO:0000313" key="7">
    <source>
        <dbReference type="Proteomes" id="UP000507245"/>
    </source>
</evidence>
<dbReference type="PANTHER" id="PTHR11468">
    <property type="entry name" value="GLYCOGEN PHOSPHORYLASE"/>
    <property type="match status" value="1"/>
</dbReference>
<dbReference type="Gene3D" id="3.40.50.2000">
    <property type="entry name" value="Glycogen Phosphorylase B"/>
    <property type="match status" value="1"/>
</dbReference>
<dbReference type="SUPFAM" id="SSF53756">
    <property type="entry name" value="UDP-Glycosyltransferase/glycogen phosphorylase"/>
    <property type="match status" value="1"/>
</dbReference>
<dbReference type="PANTHER" id="PTHR11468:SF30">
    <property type="entry name" value="ALPHA-1,4 GLUCAN PHOSPHORYLASE"/>
    <property type="match status" value="1"/>
</dbReference>
<dbReference type="Proteomes" id="UP000507245">
    <property type="component" value="Unassembled WGS sequence"/>
</dbReference>
<dbReference type="Pfam" id="PF00343">
    <property type="entry name" value="Phosphorylase"/>
    <property type="match status" value="1"/>
</dbReference>
<dbReference type="GO" id="GO:0008184">
    <property type="term" value="F:glycogen phosphorylase activity"/>
    <property type="evidence" value="ECO:0007669"/>
    <property type="project" value="InterPro"/>
</dbReference>
<evidence type="ECO:0000256" key="3">
    <source>
        <dbReference type="SAM" id="MobiDB-lite"/>
    </source>
</evidence>
<dbReference type="EMBL" id="CAEKKB010000002">
    <property type="protein sequence ID" value="CAB4300764.1"/>
    <property type="molecule type" value="Genomic_DNA"/>
</dbReference>
<organism evidence="4 6">
    <name type="scientific">Prunus armeniaca</name>
    <name type="common">Apricot</name>
    <name type="synonym">Armeniaca vulgaris</name>
    <dbReference type="NCBI Taxonomy" id="36596"/>
    <lineage>
        <taxon>Eukaryota</taxon>
        <taxon>Viridiplantae</taxon>
        <taxon>Streptophyta</taxon>
        <taxon>Embryophyta</taxon>
        <taxon>Tracheophyta</taxon>
        <taxon>Spermatophyta</taxon>
        <taxon>Magnoliopsida</taxon>
        <taxon>eudicotyledons</taxon>
        <taxon>Gunneridae</taxon>
        <taxon>Pentapetalae</taxon>
        <taxon>rosids</taxon>
        <taxon>fabids</taxon>
        <taxon>Rosales</taxon>
        <taxon>Rosaceae</taxon>
        <taxon>Amygdaloideae</taxon>
        <taxon>Amygdaleae</taxon>
        <taxon>Prunus</taxon>
    </lineage>
</organism>
<proteinExistence type="inferred from homology"/>
<name>A0A6J5U5E1_PRUAR</name>
<keyword evidence="2" id="KW-0663">Pyridoxal phosphate</keyword>
<dbReference type="EC" id="2.4.1.1" evidence="2"/>
<evidence type="ECO:0000256" key="2">
    <source>
        <dbReference type="RuleBase" id="RU000587"/>
    </source>
</evidence>
<comment type="cofactor">
    <cofactor evidence="2">
        <name>pyridoxal 5'-phosphate</name>
        <dbReference type="ChEBI" id="CHEBI:597326"/>
    </cofactor>
</comment>
<comment type="function">
    <text evidence="2">Allosteric enzyme that catalyzes the rate-limiting step in glycogen catabolism, the phosphorolytic cleavage of glycogen to produce glucose-1-phosphate, and plays a central role in maintaining cellular and organismal glucose homeostasis.</text>
</comment>
<evidence type="ECO:0000313" key="4">
    <source>
        <dbReference type="EMBL" id="CAB4270365.1"/>
    </source>
</evidence>
<protein>
    <recommendedName>
        <fullName evidence="2">Alpha-1,4 glucan phosphorylase</fullName>
        <ecNumber evidence="2">2.4.1.1</ecNumber>
    </recommendedName>
</protein>
<dbReference type="Proteomes" id="UP000507222">
    <property type="component" value="Unassembled WGS sequence"/>
</dbReference>
<gene>
    <name evidence="4" type="ORF">CURHAP_LOCUS16450</name>
    <name evidence="5" type="ORF">ORAREDHAP_LOCUS16025</name>
</gene>
<comment type="similarity">
    <text evidence="1 2">Belongs to the glycogen phosphorylase family.</text>
</comment>
<reference evidence="7" key="1">
    <citation type="journal article" date="2020" name="Genome Biol.">
        <title>Gamete binning: chromosome-level and haplotype-resolved genome assembly enabled by high-throughput single-cell sequencing of gamete genomes.</title>
        <authorList>
            <person name="Campoy J.A."/>
            <person name="Sun H."/>
            <person name="Goel M."/>
            <person name="Jiao W.-B."/>
            <person name="Folz-Donahue K."/>
            <person name="Wang N."/>
            <person name="Rubio M."/>
            <person name="Liu C."/>
            <person name="Kukat C."/>
            <person name="Ruiz D."/>
            <person name="Huettel B."/>
            <person name="Schneeberger K."/>
        </authorList>
    </citation>
    <scope>NUCLEOTIDE SEQUENCE [LARGE SCALE GENOMIC DNA]</scope>
    <source>
        <strain evidence="7">cv. Rojo Pasion</strain>
    </source>
</reference>
<comment type="catalytic activity">
    <reaction evidence="2">
        <text>[(1-&gt;4)-alpha-D-glucosyl](n) + phosphate = [(1-&gt;4)-alpha-D-glucosyl](n-1) + alpha-D-glucose 1-phosphate</text>
        <dbReference type="Rhea" id="RHEA:41732"/>
        <dbReference type="Rhea" id="RHEA-COMP:9584"/>
        <dbReference type="Rhea" id="RHEA-COMP:9586"/>
        <dbReference type="ChEBI" id="CHEBI:15444"/>
        <dbReference type="ChEBI" id="CHEBI:43474"/>
        <dbReference type="ChEBI" id="CHEBI:58601"/>
        <dbReference type="EC" id="2.4.1.1"/>
    </reaction>
</comment>
<keyword evidence="2" id="KW-0328">Glycosyltransferase</keyword>
<sequence length="67" mass="7729">MANPVIVCSHTVNGVSKVHPELLKAKLFKDFYELWPLKFQCKTNGVTQRNGETHTSKDDKKHLPIFY</sequence>
<keyword evidence="2" id="KW-0119">Carbohydrate metabolism</keyword>
<keyword evidence="7" id="KW-1185">Reference proteome</keyword>
<evidence type="ECO:0000313" key="6">
    <source>
        <dbReference type="Proteomes" id="UP000507222"/>
    </source>
</evidence>
<dbReference type="GO" id="GO:0005737">
    <property type="term" value="C:cytoplasm"/>
    <property type="evidence" value="ECO:0007669"/>
    <property type="project" value="TreeGrafter"/>
</dbReference>
<dbReference type="AlphaFoldDB" id="A0A6J5U5E1"/>
<dbReference type="InterPro" id="IPR000811">
    <property type="entry name" value="Glyco_trans_35"/>
</dbReference>
<accession>A0A6J5U5E1</accession>
<evidence type="ECO:0000313" key="5">
    <source>
        <dbReference type="EMBL" id="CAB4300764.1"/>
    </source>
</evidence>
<reference evidence="4 6" key="2">
    <citation type="submission" date="2020-05" db="EMBL/GenBank/DDBJ databases">
        <authorList>
            <person name="Campoy J."/>
            <person name="Schneeberger K."/>
            <person name="Spophaly S."/>
        </authorList>
    </citation>
    <scope>NUCLEOTIDE SEQUENCE [LARGE SCALE GENOMIC DNA]</scope>
    <source>
        <strain evidence="4">PruArmRojPasFocal</strain>
    </source>
</reference>
<dbReference type="GO" id="GO:0005980">
    <property type="term" value="P:glycogen catabolic process"/>
    <property type="evidence" value="ECO:0007669"/>
    <property type="project" value="TreeGrafter"/>
</dbReference>
<feature type="region of interest" description="Disordered" evidence="3">
    <location>
        <begin position="47"/>
        <end position="67"/>
    </location>
</feature>
<evidence type="ECO:0000256" key="1">
    <source>
        <dbReference type="ARBA" id="ARBA00006047"/>
    </source>
</evidence>
<dbReference type="GO" id="GO:0030170">
    <property type="term" value="F:pyridoxal phosphate binding"/>
    <property type="evidence" value="ECO:0007669"/>
    <property type="project" value="TreeGrafter"/>
</dbReference>
<dbReference type="OrthoDB" id="9215500at2759"/>